<dbReference type="PANTHER" id="PTHR34631:SF3">
    <property type="entry name" value="ISSOD12 TRANSPOSASE TNPA_ISSOD12"/>
    <property type="match status" value="1"/>
</dbReference>
<evidence type="ECO:0000313" key="3">
    <source>
        <dbReference type="Proteomes" id="UP000003692"/>
    </source>
</evidence>
<evidence type="ECO:0000313" key="2">
    <source>
        <dbReference type="EMBL" id="EFE22776.1"/>
    </source>
</evidence>
<comment type="caution">
    <text evidence="2">The sequence shown here is derived from an EMBL/GenBank/DDBJ whole genome shotgun (WGS) entry which is preliminary data.</text>
</comment>
<dbReference type="AlphaFoldDB" id="D4F636"/>
<name>D4F636_EDWTA</name>
<organism evidence="2 3">
    <name type="scientific">Edwardsiella tarda ATCC 23685</name>
    <dbReference type="NCBI Taxonomy" id="500638"/>
    <lineage>
        <taxon>Bacteria</taxon>
        <taxon>Pseudomonadati</taxon>
        <taxon>Pseudomonadota</taxon>
        <taxon>Gammaproteobacteria</taxon>
        <taxon>Enterobacterales</taxon>
        <taxon>Hafniaceae</taxon>
        <taxon>Edwardsiella</taxon>
    </lineage>
</organism>
<dbReference type="InterPro" id="IPR025668">
    <property type="entry name" value="Tnp_DDE_dom"/>
</dbReference>
<sequence>MAVSMRLMMKRLFNLSRRALQGFVESIFKLMAPPLRYPGYRGISKRATPVNVSFKTPCWGEIAHRVIDSRSLKVLGEDEWRVRQHGLTNTGCGTSFTWQ</sequence>
<gene>
    <name evidence="2" type="ORF">EDWATA_02216</name>
</gene>
<proteinExistence type="predicted"/>
<dbReference type="HOGENOM" id="CLU_158643_1_0_6"/>
<feature type="domain" description="Transposase DDE" evidence="1">
    <location>
        <begin position="2"/>
        <end position="77"/>
    </location>
</feature>
<protein>
    <recommendedName>
        <fullName evidence="1">Transposase DDE domain-containing protein</fullName>
    </recommendedName>
</protein>
<evidence type="ECO:0000259" key="1">
    <source>
        <dbReference type="Pfam" id="PF13737"/>
    </source>
</evidence>
<accession>D4F636</accession>
<dbReference type="EMBL" id="ADGK01000181">
    <property type="protein sequence ID" value="EFE22776.1"/>
    <property type="molecule type" value="Genomic_DNA"/>
</dbReference>
<dbReference type="Proteomes" id="UP000003692">
    <property type="component" value="Unassembled WGS sequence"/>
</dbReference>
<dbReference type="PANTHER" id="PTHR34631">
    <property type="match status" value="1"/>
</dbReference>
<dbReference type="Pfam" id="PF13737">
    <property type="entry name" value="DDE_Tnp_1_5"/>
    <property type="match status" value="1"/>
</dbReference>
<dbReference type="InterPro" id="IPR053172">
    <property type="entry name" value="Tn903_transposase"/>
</dbReference>
<reference evidence="2 3" key="1">
    <citation type="submission" date="2010-02" db="EMBL/GenBank/DDBJ databases">
        <authorList>
            <person name="Weinstock G."/>
            <person name="Sodergren E."/>
            <person name="Clifton S."/>
            <person name="Fulton L."/>
            <person name="Fulton B."/>
            <person name="Courtney L."/>
            <person name="Fronick C."/>
            <person name="Harrison M."/>
            <person name="Strong C."/>
            <person name="Farmer C."/>
            <person name="Delahaunty K."/>
            <person name="Markovic C."/>
            <person name="Hall O."/>
            <person name="Minx P."/>
            <person name="Tomlinson C."/>
            <person name="Mitreva M."/>
            <person name="Nelson J."/>
            <person name="Hou S."/>
            <person name="Wollam A."/>
            <person name="Pepin K.H."/>
            <person name="Johnson M."/>
            <person name="Bhonagiri V."/>
            <person name="Zhang X."/>
            <person name="Suruliraj S."/>
            <person name="Warren W."/>
            <person name="Chinwalla A."/>
            <person name="Mardis E.R."/>
            <person name="Wilson R.K."/>
        </authorList>
    </citation>
    <scope>NUCLEOTIDE SEQUENCE [LARGE SCALE GENOMIC DNA]</scope>
    <source>
        <strain evidence="2 3">ATCC 23685</strain>
    </source>
</reference>